<evidence type="ECO:0000256" key="6">
    <source>
        <dbReference type="SAM" id="MobiDB-lite"/>
    </source>
</evidence>
<dbReference type="PRINTS" id="PR00420">
    <property type="entry name" value="RNGMNOXGNASE"/>
</dbReference>
<sequence>MPSRAPKLTPICPALRCIIIGAGVAGLTAALCLHRSGHTVTILEKSHFLTETGAALAMGPNASGLLIDLGWNPISSGAMVPEGFVSILGREEKVRAKMCLKEYSKKWKKPWLSVHRVDLHRELQRLVVEGGGVVVLGTRVDIVDVESGTVVLEDGRVYEGDVVIGADGNNSVTRKVIAPEAVLKPWGKSCYRWLVDREILIADPETKTFTEHEGCIYDVAGPEGKFVMYPCRDNTMFNFVAFLPDEELAAEGDDWDKRGNKAKLLSGFSNFSPAARKLLSLAGEDLKVWQLVVMDPLPHWDAGRVALIGDAAHPTLPFLSQGAGLAIEDAISIGVLLGPGTGPEEIPALLKLYSEIRRPRADYVQEQSRVHGLDENKGRPPRK</sequence>
<dbReference type="HOGENOM" id="CLU_009665_19_3_1"/>
<comment type="similarity">
    <text evidence="1">Belongs to the paxM FAD-dependent monooxygenase family.</text>
</comment>
<keyword evidence="5" id="KW-0503">Monooxygenase</keyword>
<dbReference type="AlphaFoldDB" id="N1PDW8"/>
<feature type="domain" description="FAD-binding" evidence="7">
    <location>
        <begin position="17"/>
        <end position="366"/>
    </location>
</feature>
<evidence type="ECO:0000256" key="5">
    <source>
        <dbReference type="ARBA" id="ARBA00023033"/>
    </source>
</evidence>
<keyword evidence="2" id="KW-0285">Flavoprotein</keyword>
<accession>N1PDW8</accession>
<dbReference type="EMBL" id="KB446544">
    <property type="protein sequence ID" value="EME40294.1"/>
    <property type="molecule type" value="Genomic_DNA"/>
</dbReference>
<proteinExistence type="inferred from homology"/>
<feature type="region of interest" description="Disordered" evidence="6">
    <location>
        <begin position="364"/>
        <end position="383"/>
    </location>
</feature>
<dbReference type="InterPro" id="IPR002938">
    <property type="entry name" value="FAD-bd"/>
</dbReference>
<evidence type="ECO:0000256" key="3">
    <source>
        <dbReference type="ARBA" id="ARBA00022827"/>
    </source>
</evidence>
<dbReference type="OMA" id="GEDLKVW"/>
<dbReference type="eggNOG" id="KOG2614">
    <property type="taxonomic scope" value="Eukaryota"/>
</dbReference>
<evidence type="ECO:0000256" key="1">
    <source>
        <dbReference type="ARBA" id="ARBA00007992"/>
    </source>
</evidence>
<organism evidence="8 9">
    <name type="scientific">Dothistroma septosporum (strain NZE10 / CBS 128990)</name>
    <name type="common">Red band needle blight fungus</name>
    <name type="synonym">Mycosphaerella pini</name>
    <dbReference type="NCBI Taxonomy" id="675120"/>
    <lineage>
        <taxon>Eukaryota</taxon>
        <taxon>Fungi</taxon>
        <taxon>Dikarya</taxon>
        <taxon>Ascomycota</taxon>
        <taxon>Pezizomycotina</taxon>
        <taxon>Dothideomycetes</taxon>
        <taxon>Dothideomycetidae</taxon>
        <taxon>Mycosphaerellales</taxon>
        <taxon>Mycosphaerellaceae</taxon>
        <taxon>Dothistroma</taxon>
    </lineage>
</organism>
<evidence type="ECO:0000313" key="9">
    <source>
        <dbReference type="Proteomes" id="UP000016933"/>
    </source>
</evidence>
<dbReference type="GO" id="GO:0071949">
    <property type="term" value="F:FAD binding"/>
    <property type="evidence" value="ECO:0007669"/>
    <property type="project" value="InterPro"/>
</dbReference>
<keyword evidence="4" id="KW-0560">Oxidoreductase</keyword>
<dbReference type="PANTHER" id="PTHR13789:SF314">
    <property type="entry name" value="FAD-BINDING DOMAIN-CONTAINING PROTEIN"/>
    <property type="match status" value="1"/>
</dbReference>
<dbReference type="Gene3D" id="3.50.50.60">
    <property type="entry name" value="FAD/NAD(P)-binding domain"/>
    <property type="match status" value="1"/>
</dbReference>
<name>N1PDW8_DOTSN</name>
<keyword evidence="9" id="KW-1185">Reference proteome</keyword>
<dbReference type="STRING" id="675120.N1PDW8"/>
<dbReference type="OrthoDB" id="1047367at2759"/>
<dbReference type="GO" id="GO:0004497">
    <property type="term" value="F:monooxygenase activity"/>
    <property type="evidence" value="ECO:0007669"/>
    <property type="project" value="UniProtKB-KW"/>
</dbReference>
<dbReference type="Pfam" id="PF01494">
    <property type="entry name" value="FAD_binding_3"/>
    <property type="match status" value="1"/>
</dbReference>
<evidence type="ECO:0000259" key="7">
    <source>
        <dbReference type="Pfam" id="PF01494"/>
    </source>
</evidence>
<gene>
    <name evidence="8" type="ORF">DOTSEDRAFT_137976</name>
</gene>
<keyword evidence="3" id="KW-0274">FAD</keyword>
<dbReference type="InterPro" id="IPR050493">
    <property type="entry name" value="FAD-dep_Monooxygenase_BioMet"/>
</dbReference>
<reference evidence="8 9" key="2">
    <citation type="journal article" date="2012" name="PLoS Pathog.">
        <title>Diverse lifestyles and strategies of plant pathogenesis encoded in the genomes of eighteen Dothideomycetes fungi.</title>
        <authorList>
            <person name="Ohm R.A."/>
            <person name="Feau N."/>
            <person name="Henrissat B."/>
            <person name="Schoch C.L."/>
            <person name="Horwitz B.A."/>
            <person name="Barry K.W."/>
            <person name="Condon B.J."/>
            <person name="Copeland A.C."/>
            <person name="Dhillon B."/>
            <person name="Glaser F."/>
            <person name="Hesse C.N."/>
            <person name="Kosti I."/>
            <person name="LaButti K."/>
            <person name="Lindquist E.A."/>
            <person name="Lucas S."/>
            <person name="Salamov A.A."/>
            <person name="Bradshaw R.E."/>
            <person name="Ciuffetti L."/>
            <person name="Hamelin R.C."/>
            <person name="Kema G.H.J."/>
            <person name="Lawrence C."/>
            <person name="Scott J.A."/>
            <person name="Spatafora J.W."/>
            <person name="Turgeon B.G."/>
            <person name="de Wit P.J.G.M."/>
            <person name="Zhong S."/>
            <person name="Goodwin S.B."/>
            <person name="Grigoriev I.V."/>
        </authorList>
    </citation>
    <scope>NUCLEOTIDE SEQUENCE [LARGE SCALE GENOMIC DNA]</scope>
    <source>
        <strain evidence="9">NZE10 / CBS 128990</strain>
    </source>
</reference>
<dbReference type="Proteomes" id="UP000016933">
    <property type="component" value="Unassembled WGS sequence"/>
</dbReference>
<evidence type="ECO:0000256" key="2">
    <source>
        <dbReference type="ARBA" id="ARBA00022630"/>
    </source>
</evidence>
<evidence type="ECO:0000313" key="8">
    <source>
        <dbReference type="EMBL" id="EME40294.1"/>
    </source>
</evidence>
<dbReference type="InterPro" id="IPR036188">
    <property type="entry name" value="FAD/NAD-bd_sf"/>
</dbReference>
<dbReference type="PANTHER" id="PTHR13789">
    <property type="entry name" value="MONOOXYGENASE"/>
    <property type="match status" value="1"/>
</dbReference>
<dbReference type="SUPFAM" id="SSF54373">
    <property type="entry name" value="FAD-linked reductases, C-terminal domain"/>
    <property type="match status" value="1"/>
</dbReference>
<evidence type="ECO:0000256" key="4">
    <source>
        <dbReference type="ARBA" id="ARBA00023002"/>
    </source>
</evidence>
<protein>
    <submittedName>
        <fullName evidence="8">FAD binding domain-containing protein</fullName>
    </submittedName>
</protein>
<reference evidence="9" key="1">
    <citation type="journal article" date="2012" name="PLoS Genet.">
        <title>The genomes of the fungal plant pathogens Cladosporium fulvum and Dothistroma septosporum reveal adaptation to different hosts and lifestyles but also signatures of common ancestry.</title>
        <authorList>
            <person name="de Wit P.J.G.M."/>
            <person name="van der Burgt A."/>
            <person name="Oekmen B."/>
            <person name="Stergiopoulos I."/>
            <person name="Abd-Elsalam K.A."/>
            <person name="Aerts A.L."/>
            <person name="Bahkali A.H."/>
            <person name="Beenen H.G."/>
            <person name="Chettri P."/>
            <person name="Cox M.P."/>
            <person name="Datema E."/>
            <person name="de Vries R.P."/>
            <person name="Dhillon B."/>
            <person name="Ganley A.R."/>
            <person name="Griffiths S.A."/>
            <person name="Guo Y."/>
            <person name="Hamelin R.C."/>
            <person name="Henrissat B."/>
            <person name="Kabir M.S."/>
            <person name="Jashni M.K."/>
            <person name="Kema G."/>
            <person name="Klaubauf S."/>
            <person name="Lapidus A."/>
            <person name="Levasseur A."/>
            <person name="Lindquist E."/>
            <person name="Mehrabi R."/>
            <person name="Ohm R.A."/>
            <person name="Owen T.J."/>
            <person name="Salamov A."/>
            <person name="Schwelm A."/>
            <person name="Schijlen E."/>
            <person name="Sun H."/>
            <person name="van den Burg H.A."/>
            <person name="van Ham R.C.H.J."/>
            <person name="Zhang S."/>
            <person name="Goodwin S.B."/>
            <person name="Grigoriev I.V."/>
            <person name="Collemare J."/>
            <person name="Bradshaw R.E."/>
        </authorList>
    </citation>
    <scope>NUCLEOTIDE SEQUENCE [LARGE SCALE GENOMIC DNA]</scope>
    <source>
        <strain evidence="9">NZE10 / CBS 128990</strain>
    </source>
</reference>
<dbReference type="SUPFAM" id="SSF51905">
    <property type="entry name" value="FAD/NAD(P)-binding domain"/>
    <property type="match status" value="1"/>
</dbReference>